<feature type="non-terminal residue" evidence="2">
    <location>
        <position position="164"/>
    </location>
</feature>
<feature type="domain" description="Primosomal protein N' 3' DNA-binding" evidence="1">
    <location>
        <begin position="1"/>
        <end position="41"/>
    </location>
</feature>
<name>A0ABD5AZ48_STACR</name>
<dbReference type="AlphaFoldDB" id="A0ABD5AZ48"/>
<feature type="non-terminal residue" evidence="2">
    <location>
        <position position="1"/>
    </location>
</feature>
<sequence length="164" mass="18977">KEIKEVRDIKPELTSELIQLSEWMSHYHVMKRISVLEAMLPSAIKAKYKKAFSIIDPKNLSSKTKALFNNDGYYLYKEAQQNNDLEEMLTLLNQGLIEEVTILSQNTKKKTQKAVGVVNTLNGDEVLAKLEKYTKQYDLYAFLLEETHRTVFLKEINDMGFSHS</sequence>
<accession>A0ABD5AZ48</accession>
<dbReference type="EMBL" id="JAVGJF010000379">
    <property type="protein sequence ID" value="MDQ7176738.1"/>
    <property type="molecule type" value="Genomic_DNA"/>
</dbReference>
<organism evidence="2 3">
    <name type="scientific">Staphylococcus chromogenes</name>
    <name type="common">Staphylococcus hyicus subsp. chromogenes</name>
    <dbReference type="NCBI Taxonomy" id="46126"/>
    <lineage>
        <taxon>Bacteria</taxon>
        <taxon>Bacillati</taxon>
        <taxon>Bacillota</taxon>
        <taxon>Bacilli</taxon>
        <taxon>Bacillales</taxon>
        <taxon>Staphylococcaceae</taxon>
        <taxon>Staphylococcus</taxon>
    </lineage>
</organism>
<evidence type="ECO:0000313" key="3">
    <source>
        <dbReference type="Proteomes" id="UP001240157"/>
    </source>
</evidence>
<evidence type="ECO:0000313" key="2">
    <source>
        <dbReference type="EMBL" id="MDQ7176738.1"/>
    </source>
</evidence>
<dbReference type="InterPro" id="IPR042115">
    <property type="entry name" value="PriA_3primeBD_sf"/>
</dbReference>
<proteinExistence type="predicted"/>
<comment type="caution">
    <text evidence="2">The sequence shown here is derived from an EMBL/GenBank/DDBJ whole genome shotgun (WGS) entry which is preliminary data.</text>
</comment>
<evidence type="ECO:0000259" key="1">
    <source>
        <dbReference type="Pfam" id="PF17764"/>
    </source>
</evidence>
<dbReference type="Gene3D" id="3.40.1440.60">
    <property type="entry name" value="PriA, 3(prime) DNA-binding domain"/>
    <property type="match status" value="1"/>
</dbReference>
<protein>
    <submittedName>
        <fullName evidence="2">Primosomal protein N</fullName>
    </submittedName>
</protein>
<gene>
    <name evidence="2" type="ORF">RCF65_12245</name>
</gene>
<dbReference type="Proteomes" id="UP001240157">
    <property type="component" value="Unassembled WGS sequence"/>
</dbReference>
<dbReference type="Pfam" id="PF17764">
    <property type="entry name" value="PriA_3primeBD"/>
    <property type="match status" value="1"/>
</dbReference>
<dbReference type="InterPro" id="IPR041222">
    <property type="entry name" value="PriA_3primeBD"/>
</dbReference>
<reference evidence="2 3" key="1">
    <citation type="submission" date="2023-08" db="EMBL/GenBank/DDBJ databases">
        <title>Whole genome sequencing of Staphylococcus chromogenes NNSch 2386.</title>
        <authorList>
            <person name="Kropotov V.S."/>
            <person name="Boriskina E.V."/>
            <person name="Gordinskaya N.A."/>
            <person name="Shkurkina I.S."/>
            <person name="Kryazhev D.V."/>
            <person name="Alekseeva A.E."/>
            <person name="Makhova M.A."/>
        </authorList>
    </citation>
    <scope>NUCLEOTIDE SEQUENCE [LARGE SCALE GENOMIC DNA]</scope>
    <source>
        <strain evidence="2 3">NNSch 2386</strain>
    </source>
</reference>